<keyword evidence="3" id="KW-0378">Hydrolase</keyword>
<keyword evidence="4" id="KW-0862">Zinc</keyword>
<dbReference type="PROSITE" id="PS50249">
    <property type="entry name" value="MPN"/>
    <property type="match status" value="1"/>
</dbReference>
<evidence type="ECO:0000256" key="1">
    <source>
        <dbReference type="ARBA" id="ARBA00022670"/>
    </source>
</evidence>
<evidence type="ECO:0000313" key="7">
    <source>
        <dbReference type="EMBL" id="QJA92418.1"/>
    </source>
</evidence>
<evidence type="ECO:0000256" key="3">
    <source>
        <dbReference type="ARBA" id="ARBA00022801"/>
    </source>
</evidence>
<dbReference type="GO" id="GO:0008237">
    <property type="term" value="F:metallopeptidase activity"/>
    <property type="evidence" value="ECO:0007669"/>
    <property type="project" value="UniProtKB-KW"/>
</dbReference>
<dbReference type="CDD" id="cd08071">
    <property type="entry name" value="MPN_DUF2466"/>
    <property type="match status" value="1"/>
</dbReference>
<organism evidence="7">
    <name type="scientific">viral metagenome</name>
    <dbReference type="NCBI Taxonomy" id="1070528"/>
    <lineage>
        <taxon>unclassified sequences</taxon>
        <taxon>metagenomes</taxon>
        <taxon>organismal metagenomes</taxon>
    </lineage>
</organism>
<keyword evidence="1" id="KW-0645">Protease</keyword>
<dbReference type="PANTHER" id="PTHR30471">
    <property type="entry name" value="DNA REPAIR PROTEIN RADC"/>
    <property type="match status" value="1"/>
</dbReference>
<sequence>MDNFWDELKSGKFAAMVCENAREKTASTSVEVFNIIKPLTALESDVEQFWCLFLDNKNHILAIEKLFTGSISSSSVYPREVIKKCLYHQASAVVFAHNHPSGDPNPSREDLQITKQLFFALAPINVILHDHVIIGNTTHYSMTGEMDIQHIKISYETATN</sequence>
<dbReference type="Pfam" id="PF04002">
    <property type="entry name" value="RadC"/>
    <property type="match status" value="1"/>
</dbReference>
<dbReference type="GO" id="GO:0046872">
    <property type="term" value="F:metal ion binding"/>
    <property type="evidence" value="ECO:0007669"/>
    <property type="project" value="UniProtKB-KW"/>
</dbReference>
<evidence type="ECO:0000256" key="2">
    <source>
        <dbReference type="ARBA" id="ARBA00022723"/>
    </source>
</evidence>
<keyword evidence="2" id="KW-0479">Metal-binding</keyword>
<reference evidence="7" key="1">
    <citation type="submission" date="2020-03" db="EMBL/GenBank/DDBJ databases">
        <title>The deep terrestrial virosphere.</title>
        <authorList>
            <person name="Holmfeldt K."/>
            <person name="Nilsson E."/>
            <person name="Simone D."/>
            <person name="Lopez-Fernandez M."/>
            <person name="Wu X."/>
            <person name="de Brujin I."/>
            <person name="Lundin D."/>
            <person name="Andersson A."/>
            <person name="Bertilsson S."/>
            <person name="Dopson M."/>
        </authorList>
    </citation>
    <scope>NUCLEOTIDE SEQUENCE</scope>
    <source>
        <strain evidence="7">MM415B04694</strain>
    </source>
</reference>
<dbReference type="AlphaFoldDB" id="A0A6M3LHA6"/>
<feature type="domain" description="MPN" evidence="6">
    <location>
        <begin position="25"/>
        <end position="148"/>
    </location>
</feature>
<dbReference type="Gene3D" id="3.40.140.10">
    <property type="entry name" value="Cytidine Deaminase, domain 2"/>
    <property type="match status" value="1"/>
</dbReference>
<evidence type="ECO:0000256" key="5">
    <source>
        <dbReference type="ARBA" id="ARBA00023049"/>
    </source>
</evidence>
<dbReference type="PROSITE" id="PS01302">
    <property type="entry name" value="UPF0758"/>
    <property type="match status" value="1"/>
</dbReference>
<evidence type="ECO:0000259" key="6">
    <source>
        <dbReference type="PROSITE" id="PS50249"/>
    </source>
</evidence>
<dbReference type="InterPro" id="IPR020891">
    <property type="entry name" value="UPF0758_CS"/>
</dbReference>
<dbReference type="SUPFAM" id="SSF102712">
    <property type="entry name" value="JAB1/MPN domain"/>
    <property type="match status" value="1"/>
</dbReference>
<keyword evidence="5" id="KW-0482">Metalloprotease</keyword>
<dbReference type="InterPro" id="IPR037518">
    <property type="entry name" value="MPN"/>
</dbReference>
<protein>
    <submittedName>
        <fullName evidence="7">Putative DNA repair protein</fullName>
    </submittedName>
</protein>
<dbReference type="InterPro" id="IPR025657">
    <property type="entry name" value="RadC_JAB"/>
</dbReference>
<dbReference type="InterPro" id="IPR001405">
    <property type="entry name" value="UPF0758"/>
</dbReference>
<name>A0A6M3LHA6_9ZZZZ</name>
<proteinExistence type="predicted"/>
<gene>
    <name evidence="7" type="ORF">MM415B04694_0007</name>
</gene>
<dbReference type="PANTHER" id="PTHR30471:SF3">
    <property type="entry name" value="UPF0758 PROTEIN YEES-RELATED"/>
    <property type="match status" value="1"/>
</dbReference>
<dbReference type="EMBL" id="MT143065">
    <property type="protein sequence ID" value="QJA92418.1"/>
    <property type="molecule type" value="Genomic_DNA"/>
</dbReference>
<accession>A0A6M3LHA6</accession>
<evidence type="ECO:0000256" key="4">
    <source>
        <dbReference type="ARBA" id="ARBA00022833"/>
    </source>
</evidence>
<dbReference type="GO" id="GO:0006508">
    <property type="term" value="P:proteolysis"/>
    <property type="evidence" value="ECO:0007669"/>
    <property type="project" value="UniProtKB-KW"/>
</dbReference>